<dbReference type="InterPro" id="IPR000073">
    <property type="entry name" value="AB_hydrolase_1"/>
</dbReference>
<evidence type="ECO:0000313" key="2">
    <source>
        <dbReference type="EMBL" id="MEE6259370.1"/>
    </source>
</evidence>
<feature type="domain" description="AB hydrolase-1" evidence="1">
    <location>
        <begin position="11"/>
        <end position="222"/>
    </location>
</feature>
<evidence type="ECO:0000313" key="3">
    <source>
        <dbReference type="Proteomes" id="UP001332243"/>
    </source>
</evidence>
<dbReference type="Gene3D" id="3.40.50.1820">
    <property type="entry name" value="alpha/beta hydrolase"/>
    <property type="match status" value="1"/>
</dbReference>
<sequence>MTDGNPDRPVIVLVHGAWHRPSTWDATRAALAGLGYETRIATLPSAGTDPSPTASMYDDAEAIRREVDAVDGPVVVLAHSYGGIPTAQGLTGADNVTQLIFLSAYLLDDGESMYSRHGMDAPADTSGTFPLPENPGLALYHDVPEDVATQAVADLVEQSLLSFTGTVTRAAWHDIPSTYIVSEDDRSIPTALQEVMAAHATTTRRWAGGHSAFLAAPERFAALVDEIIRSR</sequence>
<dbReference type="GO" id="GO:0016787">
    <property type="term" value="F:hydrolase activity"/>
    <property type="evidence" value="ECO:0007669"/>
    <property type="project" value="UniProtKB-KW"/>
</dbReference>
<dbReference type="InterPro" id="IPR029058">
    <property type="entry name" value="AB_hydrolase_fold"/>
</dbReference>
<name>A0ABU7RSF1_9ACTN</name>
<keyword evidence="3" id="KW-1185">Reference proteome</keyword>
<dbReference type="Proteomes" id="UP001332243">
    <property type="component" value="Unassembled WGS sequence"/>
</dbReference>
<gene>
    <name evidence="2" type="ORF">V1633_12815</name>
</gene>
<accession>A0ABU7RSF1</accession>
<reference evidence="2 3" key="1">
    <citation type="submission" date="2024-01" db="EMBL/GenBank/DDBJ databases">
        <title>Genome insights into Plantactinospora sonchi sp. nov.</title>
        <authorList>
            <person name="Wang L."/>
        </authorList>
    </citation>
    <scope>NUCLEOTIDE SEQUENCE [LARGE SCALE GENOMIC DNA]</scope>
    <source>
        <strain evidence="2 3">NEAU-QY2</strain>
    </source>
</reference>
<organism evidence="2 3">
    <name type="scientific">Plantactinospora sonchi</name>
    <dbReference type="NCBI Taxonomy" id="1544735"/>
    <lineage>
        <taxon>Bacteria</taxon>
        <taxon>Bacillati</taxon>
        <taxon>Actinomycetota</taxon>
        <taxon>Actinomycetes</taxon>
        <taxon>Micromonosporales</taxon>
        <taxon>Micromonosporaceae</taxon>
        <taxon>Plantactinospora</taxon>
    </lineage>
</organism>
<dbReference type="InterPro" id="IPR052897">
    <property type="entry name" value="Sec-Metab_Biosynth_Hydrolase"/>
</dbReference>
<dbReference type="EMBL" id="JAZGQK010000010">
    <property type="protein sequence ID" value="MEE6259370.1"/>
    <property type="molecule type" value="Genomic_DNA"/>
</dbReference>
<proteinExistence type="predicted"/>
<dbReference type="PANTHER" id="PTHR37017:SF11">
    <property type="entry name" value="ESTERASE_LIPASE_THIOESTERASE DOMAIN-CONTAINING PROTEIN"/>
    <property type="match status" value="1"/>
</dbReference>
<dbReference type="SUPFAM" id="SSF53474">
    <property type="entry name" value="alpha/beta-Hydrolases"/>
    <property type="match status" value="1"/>
</dbReference>
<keyword evidence="2" id="KW-0378">Hydrolase</keyword>
<dbReference type="RefSeq" id="WP_331214494.1">
    <property type="nucleotide sequence ID" value="NZ_JAZGQK010000010.1"/>
</dbReference>
<evidence type="ECO:0000259" key="1">
    <source>
        <dbReference type="Pfam" id="PF12697"/>
    </source>
</evidence>
<dbReference type="Pfam" id="PF12697">
    <property type="entry name" value="Abhydrolase_6"/>
    <property type="match status" value="1"/>
</dbReference>
<comment type="caution">
    <text evidence="2">The sequence shown here is derived from an EMBL/GenBank/DDBJ whole genome shotgun (WGS) entry which is preliminary data.</text>
</comment>
<dbReference type="PANTHER" id="PTHR37017">
    <property type="entry name" value="AB HYDROLASE-1 DOMAIN-CONTAINING PROTEIN-RELATED"/>
    <property type="match status" value="1"/>
</dbReference>
<protein>
    <submittedName>
        <fullName evidence="2">Alpha/beta hydrolase</fullName>
    </submittedName>
</protein>